<dbReference type="PANTHER" id="PTHR43483:SF3">
    <property type="entry name" value="MEMBRANE TRANSPORTER PROTEIN HI_0806-RELATED"/>
    <property type="match status" value="1"/>
</dbReference>
<dbReference type="GO" id="GO:0005886">
    <property type="term" value="C:plasma membrane"/>
    <property type="evidence" value="ECO:0007669"/>
    <property type="project" value="UniProtKB-SubCell"/>
</dbReference>
<dbReference type="EMBL" id="FNZQ01000002">
    <property type="protein sequence ID" value="SEK87655.1"/>
    <property type="molecule type" value="Genomic_DNA"/>
</dbReference>
<keyword evidence="4 5" id="KW-0472">Membrane</keyword>
<protein>
    <recommendedName>
        <fullName evidence="5">Probable membrane transporter protein</fullName>
    </recommendedName>
</protein>
<feature type="transmembrane region" description="Helical" evidence="5">
    <location>
        <begin position="218"/>
        <end position="238"/>
    </location>
</feature>
<feature type="transmembrane region" description="Helical" evidence="5">
    <location>
        <begin position="54"/>
        <end position="74"/>
    </location>
</feature>
<evidence type="ECO:0000256" key="1">
    <source>
        <dbReference type="ARBA" id="ARBA00004141"/>
    </source>
</evidence>
<sequence>MPDLATFLPLVAFLMVVGAFAGVLAGLLGVGGGIVLVPSFYYVFQILGYDGPNIMQVCVATSLATIVVTSLRSVRAHHARGAVEVSILRGWGAGIVGGALVGSLVATQLRSETLTAIFAGLALIVAFYMAFSRPHWRLADTMPTGAKRYLYSPAVGFASVLMGIGGGSFGVPLMTLHGVPIHRAVATAAGFGLLIAVPAVLLFLILPTSGLRPPMTIGLVNIPAFLIVIAMTLLTAPLGARLAHSMTPAPLKRVFAVFLFLVALNMLRKVFAG</sequence>
<name>A0A1H7KNN0_9RHOB</name>
<proteinExistence type="inferred from homology"/>
<evidence type="ECO:0000256" key="5">
    <source>
        <dbReference type="RuleBase" id="RU363041"/>
    </source>
</evidence>
<organism evidence="6 7">
    <name type="scientific">Jannaschia helgolandensis</name>
    <dbReference type="NCBI Taxonomy" id="188906"/>
    <lineage>
        <taxon>Bacteria</taxon>
        <taxon>Pseudomonadati</taxon>
        <taxon>Pseudomonadota</taxon>
        <taxon>Alphaproteobacteria</taxon>
        <taxon>Rhodobacterales</taxon>
        <taxon>Roseobacteraceae</taxon>
        <taxon>Jannaschia</taxon>
    </lineage>
</organism>
<evidence type="ECO:0000256" key="2">
    <source>
        <dbReference type="ARBA" id="ARBA00022692"/>
    </source>
</evidence>
<feature type="transmembrane region" description="Helical" evidence="5">
    <location>
        <begin position="113"/>
        <end position="131"/>
    </location>
</feature>
<keyword evidence="5" id="KW-1003">Cell membrane</keyword>
<comment type="similarity">
    <text evidence="5">Belongs to the 4-toluene sulfonate uptake permease (TSUP) (TC 2.A.102) family.</text>
</comment>
<feature type="transmembrane region" description="Helical" evidence="5">
    <location>
        <begin position="185"/>
        <end position="206"/>
    </location>
</feature>
<comment type="subcellular location">
    <subcellularLocation>
        <location evidence="5">Cell membrane</location>
        <topology evidence="5">Multi-pass membrane protein</topology>
    </subcellularLocation>
    <subcellularLocation>
        <location evidence="1">Membrane</location>
        <topology evidence="1">Multi-pass membrane protein</topology>
    </subcellularLocation>
</comment>
<evidence type="ECO:0000256" key="3">
    <source>
        <dbReference type="ARBA" id="ARBA00022989"/>
    </source>
</evidence>
<dbReference type="InterPro" id="IPR002781">
    <property type="entry name" value="TM_pro_TauE-like"/>
</dbReference>
<dbReference type="Pfam" id="PF01925">
    <property type="entry name" value="TauE"/>
    <property type="match status" value="1"/>
</dbReference>
<dbReference type="OrthoDB" id="457670at2"/>
<dbReference type="RefSeq" id="WP_092761335.1">
    <property type="nucleotide sequence ID" value="NZ_FNZQ01000002.1"/>
</dbReference>
<evidence type="ECO:0000313" key="7">
    <source>
        <dbReference type="Proteomes" id="UP000199283"/>
    </source>
</evidence>
<feature type="transmembrane region" description="Helical" evidence="5">
    <location>
        <begin position="12"/>
        <end position="42"/>
    </location>
</feature>
<feature type="transmembrane region" description="Helical" evidence="5">
    <location>
        <begin position="86"/>
        <end position="107"/>
    </location>
</feature>
<accession>A0A1H7KNN0</accession>
<feature type="transmembrane region" description="Helical" evidence="5">
    <location>
        <begin position="250"/>
        <end position="267"/>
    </location>
</feature>
<evidence type="ECO:0000256" key="4">
    <source>
        <dbReference type="ARBA" id="ARBA00023136"/>
    </source>
</evidence>
<gene>
    <name evidence="6" type="ORF">SAMN04488526_1440</name>
</gene>
<keyword evidence="2 5" id="KW-0812">Transmembrane</keyword>
<dbReference type="PANTHER" id="PTHR43483">
    <property type="entry name" value="MEMBRANE TRANSPORTER PROTEIN HI_0806-RELATED"/>
    <property type="match status" value="1"/>
</dbReference>
<dbReference type="Proteomes" id="UP000199283">
    <property type="component" value="Unassembled WGS sequence"/>
</dbReference>
<dbReference type="AlphaFoldDB" id="A0A1H7KNN0"/>
<keyword evidence="3 5" id="KW-1133">Transmembrane helix</keyword>
<evidence type="ECO:0000313" key="6">
    <source>
        <dbReference type="EMBL" id="SEK87655.1"/>
    </source>
</evidence>
<keyword evidence="7" id="KW-1185">Reference proteome</keyword>
<dbReference type="STRING" id="188906.SAMN04488526_1440"/>
<reference evidence="6 7" key="1">
    <citation type="submission" date="2016-10" db="EMBL/GenBank/DDBJ databases">
        <authorList>
            <person name="de Groot N.N."/>
        </authorList>
    </citation>
    <scope>NUCLEOTIDE SEQUENCE [LARGE SCALE GENOMIC DNA]</scope>
    <source>
        <strain evidence="6 7">DSM 14858</strain>
    </source>
</reference>
<feature type="transmembrane region" description="Helical" evidence="5">
    <location>
        <begin position="151"/>
        <end position="173"/>
    </location>
</feature>